<dbReference type="OrthoDB" id="9811417at2"/>
<dbReference type="PANTHER" id="PTHR28004:SF8">
    <property type="entry name" value="D-SERINE DEAMINASE"/>
    <property type="match status" value="1"/>
</dbReference>
<dbReference type="Pfam" id="PF01168">
    <property type="entry name" value="Ala_racemase_N"/>
    <property type="match status" value="1"/>
</dbReference>
<comment type="similarity">
    <text evidence="1">Belongs to the DSD1 family.</text>
</comment>
<name>A0A2S7VXK1_PHOAN</name>
<dbReference type="AlphaFoldDB" id="A0A2S7VXK1"/>
<protein>
    <submittedName>
        <fullName evidence="4">Amino acid deaminase</fullName>
    </submittedName>
</protein>
<sequence>MDKKNLRHDTNYHDNCFTTPSFGDKSQPITTKSNRNYSLIDEEIALPAAVIKASLLDNNLQWMQRFANHHNVKLAPHGKTTMTPAFFRQQLEHGAWGITIASPAQAQIAVLSGAKNIIMANQLVGRANMMIISQLIKHYDVDFYCCVDSKRNVEALEDFFASHEQKLNILIEIGVDGGRCGCRTAQEIMALAQHIHQSPHLNLRGIEVYEGVIHGNNAEQQVRDFLNRTIAITIQLQQEHLIQEVPLVTGAGSAWYDVVAECFNKHRELEAVIRPGCYAIHDTGIYLDAQNKVMQRAEKNQGIACDLGGDLASALELWAYVVSRPEPNKVIVGFGKRDAAFDAGLPILERAYRNGEPVVFDQVETTAVMDQHALLSVSSDCDLQVGDVLVFSTSHPCLTFDKWRAVAVSDDNDRVTHWVKTWF</sequence>
<reference evidence="4 5" key="1">
    <citation type="submission" date="2016-12" db="EMBL/GenBank/DDBJ databases">
        <title>Diversity of luminous bacteria.</title>
        <authorList>
            <person name="Yoshizawa S."/>
            <person name="Kogure K."/>
        </authorList>
    </citation>
    <scope>NUCLEOTIDE SEQUENCE [LARGE SCALE GENOMIC DNA]</scope>
    <source>
        <strain evidence="4 5">LC1-200</strain>
    </source>
</reference>
<dbReference type="InterPro" id="IPR001608">
    <property type="entry name" value="Ala_racemase_N"/>
</dbReference>
<evidence type="ECO:0000256" key="1">
    <source>
        <dbReference type="ARBA" id="ARBA00005323"/>
    </source>
</evidence>
<dbReference type="EMBL" id="MSCJ01000001">
    <property type="protein sequence ID" value="PQJ66839.1"/>
    <property type="molecule type" value="Genomic_DNA"/>
</dbReference>
<comment type="caution">
    <text evidence="4">The sequence shown here is derived from an EMBL/GenBank/DDBJ whole genome shotgun (WGS) entry which is preliminary data.</text>
</comment>
<dbReference type="RefSeq" id="WP_105060156.1">
    <property type="nucleotide sequence ID" value="NZ_MSCJ01000001.1"/>
</dbReference>
<dbReference type="Proteomes" id="UP000238730">
    <property type="component" value="Unassembled WGS sequence"/>
</dbReference>
<dbReference type="Gene3D" id="3.20.20.10">
    <property type="entry name" value="Alanine racemase"/>
    <property type="match status" value="1"/>
</dbReference>
<dbReference type="InterPro" id="IPR051466">
    <property type="entry name" value="D-amino_acid_metab_enzyme"/>
</dbReference>
<evidence type="ECO:0000313" key="5">
    <source>
        <dbReference type="Proteomes" id="UP000238730"/>
    </source>
</evidence>
<dbReference type="InterPro" id="IPR029066">
    <property type="entry name" value="PLP-binding_barrel"/>
</dbReference>
<accession>A0A2S7VXK1</accession>
<organism evidence="4 5">
    <name type="scientific">Photobacterium angustum</name>
    <dbReference type="NCBI Taxonomy" id="661"/>
    <lineage>
        <taxon>Bacteria</taxon>
        <taxon>Pseudomonadati</taxon>
        <taxon>Pseudomonadota</taxon>
        <taxon>Gammaproteobacteria</taxon>
        <taxon>Vibrionales</taxon>
        <taxon>Vibrionaceae</taxon>
        <taxon>Photobacterium</taxon>
    </lineage>
</organism>
<dbReference type="SUPFAM" id="SSF51419">
    <property type="entry name" value="PLP-binding barrel"/>
    <property type="match status" value="1"/>
</dbReference>
<dbReference type="Gene3D" id="2.40.37.20">
    <property type="entry name" value="D-serine dehydratase-like domain"/>
    <property type="match status" value="1"/>
</dbReference>
<dbReference type="InterPro" id="IPR042208">
    <property type="entry name" value="D-ser_dehydrat-like_sf"/>
</dbReference>
<gene>
    <name evidence="4" type="ORF">BTO08_05085</name>
</gene>
<dbReference type="SMART" id="SM01119">
    <property type="entry name" value="D-ser_dehydrat"/>
    <property type="match status" value="1"/>
</dbReference>
<dbReference type="Pfam" id="PF14031">
    <property type="entry name" value="D-ser_dehydrat"/>
    <property type="match status" value="1"/>
</dbReference>
<keyword evidence="2" id="KW-0456">Lyase</keyword>
<evidence type="ECO:0000256" key="2">
    <source>
        <dbReference type="ARBA" id="ARBA00023239"/>
    </source>
</evidence>
<dbReference type="CDD" id="cd06818">
    <property type="entry name" value="PLPDE_III_cryptic_DSD"/>
    <property type="match status" value="1"/>
</dbReference>
<dbReference type="PANTHER" id="PTHR28004">
    <property type="entry name" value="ZGC:162816-RELATED"/>
    <property type="match status" value="1"/>
</dbReference>
<proteinExistence type="inferred from homology"/>
<dbReference type="GO" id="GO:0016829">
    <property type="term" value="F:lyase activity"/>
    <property type="evidence" value="ECO:0007669"/>
    <property type="project" value="UniProtKB-KW"/>
</dbReference>
<dbReference type="InterPro" id="IPR026956">
    <property type="entry name" value="D-ser_dehydrat-like_dom"/>
</dbReference>
<feature type="domain" description="D-serine dehydratase-like" evidence="3">
    <location>
        <begin position="314"/>
        <end position="410"/>
    </location>
</feature>
<evidence type="ECO:0000259" key="3">
    <source>
        <dbReference type="SMART" id="SM01119"/>
    </source>
</evidence>
<evidence type="ECO:0000313" key="4">
    <source>
        <dbReference type="EMBL" id="PQJ66839.1"/>
    </source>
</evidence>